<dbReference type="AlphaFoldDB" id="U5DCM2"/>
<dbReference type="Proteomes" id="UP000017836">
    <property type="component" value="Unassembled WGS sequence"/>
</dbReference>
<reference evidence="3" key="1">
    <citation type="journal article" date="2013" name="Science">
        <title>The Amborella genome and the evolution of flowering plants.</title>
        <authorList>
            <consortium name="Amborella Genome Project"/>
        </authorList>
    </citation>
    <scope>NUCLEOTIDE SEQUENCE [LARGE SCALE GENOMIC DNA]</scope>
</reference>
<protein>
    <submittedName>
        <fullName evidence="2">Uncharacterized protein</fullName>
    </submittedName>
</protein>
<name>U5DCM2_AMBTC</name>
<feature type="compositionally biased region" description="Polar residues" evidence="1">
    <location>
        <begin position="118"/>
        <end position="132"/>
    </location>
</feature>
<proteinExistence type="predicted"/>
<sequence>MEEATDTDRTQPIRPQRRFTPPKQPLSEEGDLILLPPSPLPYDRTEKSKYYEWHQHHQHNTHDIITLKNQVKNMIEKGVIKVVKPSLPIKEANKKLGIYVNPLPASAPQPNAPPATATETSVSDSKGKTTVSIIHEEL</sequence>
<keyword evidence="3" id="KW-1185">Reference proteome</keyword>
<organism evidence="2 3">
    <name type="scientific">Amborella trichopoda</name>
    <dbReference type="NCBI Taxonomy" id="13333"/>
    <lineage>
        <taxon>Eukaryota</taxon>
        <taxon>Viridiplantae</taxon>
        <taxon>Streptophyta</taxon>
        <taxon>Embryophyta</taxon>
        <taxon>Tracheophyta</taxon>
        <taxon>Spermatophyta</taxon>
        <taxon>Magnoliopsida</taxon>
        <taxon>Amborellales</taxon>
        <taxon>Amborellaceae</taxon>
        <taxon>Amborella</taxon>
    </lineage>
</organism>
<dbReference type="Gramene" id="ERN18148">
    <property type="protein sequence ID" value="ERN18148"/>
    <property type="gene ID" value="AMTR_s00054p00105960"/>
</dbReference>
<evidence type="ECO:0000313" key="3">
    <source>
        <dbReference type="Proteomes" id="UP000017836"/>
    </source>
</evidence>
<feature type="region of interest" description="Disordered" evidence="1">
    <location>
        <begin position="1"/>
        <end position="39"/>
    </location>
</feature>
<evidence type="ECO:0000313" key="2">
    <source>
        <dbReference type="EMBL" id="ERN18148.1"/>
    </source>
</evidence>
<gene>
    <name evidence="2" type="ORF">AMTR_s00054p00105960</name>
</gene>
<evidence type="ECO:0000256" key="1">
    <source>
        <dbReference type="SAM" id="MobiDB-lite"/>
    </source>
</evidence>
<accession>U5DCM2</accession>
<feature type="region of interest" description="Disordered" evidence="1">
    <location>
        <begin position="104"/>
        <end position="138"/>
    </location>
</feature>
<feature type="compositionally biased region" description="Basic and acidic residues" evidence="1">
    <location>
        <begin position="1"/>
        <end position="11"/>
    </location>
</feature>
<dbReference type="EMBL" id="KI392271">
    <property type="protein sequence ID" value="ERN18148.1"/>
    <property type="molecule type" value="Genomic_DNA"/>
</dbReference>
<dbReference type="HOGENOM" id="CLU_1857962_0_0_1"/>